<dbReference type="NCBIfam" id="TIGR00711">
    <property type="entry name" value="efflux_EmrB"/>
    <property type="match status" value="1"/>
</dbReference>
<dbReference type="InterPro" id="IPR004638">
    <property type="entry name" value="EmrB-like"/>
</dbReference>
<evidence type="ECO:0000313" key="11">
    <source>
        <dbReference type="Proteomes" id="UP000539313"/>
    </source>
</evidence>
<evidence type="ECO:0000256" key="4">
    <source>
        <dbReference type="ARBA" id="ARBA00022475"/>
    </source>
</evidence>
<keyword evidence="4" id="KW-1003">Cell membrane</keyword>
<proteinExistence type="inferred from homology"/>
<feature type="transmembrane region" description="Helical" evidence="8">
    <location>
        <begin position="329"/>
        <end position="348"/>
    </location>
</feature>
<comment type="subcellular location">
    <subcellularLocation>
        <location evidence="1">Cell membrane</location>
        <topology evidence="1">Multi-pass membrane protein</topology>
    </subcellularLocation>
</comment>
<evidence type="ECO:0000256" key="3">
    <source>
        <dbReference type="ARBA" id="ARBA00022448"/>
    </source>
</evidence>
<sequence>MARVPYHWRALSVVTLGSLVTGINAGTLNVALPVVVRHFDAGALAAHWVLLSFMLTNTVLLVLCGRLADEFGRRETYLLGYGVFTLSSLLLGLAPTIEAVIALRVVQAAGFAMILANATAIIAHAFPPHLLSQGIGLYISTISVAQVLGPSVGGLLAEAAGWRWVFWFNVPFGVAAICWGAFTLRRLPRGEREPVDVRGALLLLVWLGGLLLALSEAGSLGWDSPLVLAGLAALAAGLPAFWWAQRRTGHPLLDLEMFRDAGFALANLAALCHTLARFGIVLVAALFFQAVWRADAATAGLAVLPVPIAMMVASPLAGALARLLGPRPVAVAGPAMTAAGLATLLVTLDRDTPYPLVAAGLALMGAGSGVFLTGNTTAIMARVPRDRLGVVNGMRLTLQNVGNTLGVALSLSMIASVLPAGDRPALFNGTVPAGSLTEVLAGYDRAIAAMLVMALASMAAAVAGLVVTRRDPPPAR</sequence>
<dbReference type="InterPro" id="IPR011701">
    <property type="entry name" value="MFS"/>
</dbReference>
<keyword evidence="7 8" id="KW-0472">Membrane</keyword>
<evidence type="ECO:0000256" key="8">
    <source>
        <dbReference type="SAM" id="Phobius"/>
    </source>
</evidence>
<feature type="transmembrane region" description="Helical" evidence="8">
    <location>
        <begin position="135"/>
        <end position="156"/>
    </location>
</feature>
<dbReference type="Pfam" id="PF07690">
    <property type="entry name" value="MFS_1"/>
    <property type="match status" value="2"/>
</dbReference>
<evidence type="ECO:0000256" key="7">
    <source>
        <dbReference type="ARBA" id="ARBA00023136"/>
    </source>
</evidence>
<dbReference type="Proteomes" id="UP000539313">
    <property type="component" value="Unassembled WGS sequence"/>
</dbReference>
<dbReference type="SUPFAM" id="SSF103473">
    <property type="entry name" value="MFS general substrate transporter"/>
    <property type="match status" value="1"/>
</dbReference>
<dbReference type="PROSITE" id="PS50850">
    <property type="entry name" value="MFS"/>
    <property type="match status" value="1"/>
</dbReference>
<keyword evidence="3" id="KW-0813">Transport</keyword>
<feature type="transmembrane region" description="Helical" evidence="8">
    <location>
        <begin position="76"/>
        <end position="95"/>
    </location>
</feature>
<feature type="transmembrane region" description="Helical" evidence="8">
    <location>
        <begin position="401"/>
        <end position="421"/>
    </location>
</feature>
<evidence type="ECO:0000313" key="10">
    <source>
        <dbReference type="EMBL" id="MBA9007608.1"/>
    </source>
</evidence>
<keyword evidence="11" id="KW-1185">Reference proteome</keyword>
<gene>
    <name evidence="10" type="ORF">HNR21_006490</name>
</gene>
<organism evidence="10 11">
    <name type="scientific">Thermomonospora cellulosilytica</name>
    <dbReference type="NCBI Taxonomy" id="1411118"/>
    <lineage>
        <taxon>Bacteria</taxon>
        <taxon>Bacillati</taxon>
        <taxon>Actinomycetota</taxon>
        <taxon>Actinomycetes</taxon>
        <taxon>Streptosporangiales</taxon>
        <taxon>Thermomonosporaceae</taxon>
        <taxon>Thermomonospora</taxon>
    </lineage>
</organism>
<feature type="transmembrane region" description="Helical" evidence="8">
    <location>
        <begin position="354"/>
        <end position="380"/>
    </location>
</feature>
<dbReference type="InterPro" id="IPR036259">
    <property type="entry name" value="MFS_trans_sf"/>
</dbReference>
<feature type="transmembrane region" description="Helical" evidence="8">
    <location>
        <begin position="41"/>
        <end position="64"/>
    </location>
</feature>
<dbReference type="AlphaFoldDB" id="A0A7W3N517"/>
<accession>A0A7W3N517</accession>
<feature type="transmembrane region" description="Helical" evidence="8">
    <location>
        <begin position="162"/>
        <end position="183"/>
    </location>
</feature>
<dbReference type="PANTHER" id="PTHR42718:SF9">
    <property type="entry name" value="MAJOR FACILITATOR SUPERFAMILY MULTIDRUG TRANSPORTER MFSC"/>
    <property type="match status" value="1"/>
</dbReference>
<keyword evidence="5 8" id="KW-0812">Transmembrane</keyword>
<comment type="similarity">
    <text evidence="2">Belongs to the major facilitator superfamily. EmrB family.</text>
</comment>
<name>A0A7W3N517_9ACTN</name>
<feature type="transmembrane region" description="Helical" evidence="8">
    <location>
        <begin position="195"/>
        <end position="214"/>
    </location>
</feature>
<comment type="caution">
    <text evidence="10">The sequence shown here is derived from an EMBL/GenBank/DDBJ whole genome shotgun (WGS) entry which is preliminary data.</text>
</comment>
<feature type="transmembrane region" description="Helical" evidence="8">
    <location>
        <begin position="226"/>
        <end position="244"/>
    </location>
</feature>
<feature type="transmembrane region" description="Helical" evidence="8">
    <location>
        <begin position="446"/>
        <end position="467"/>
    </location>
</feature>
<dbReference type="RefSeq" id="WP_182708125.1">
    <property type="nucleotide sequence ID" value="NZ_JACJII010000001.1"/>
</dbReference>
<feature type="transmembrane region" description="Helical" evidence="8">
    <location>
        <begin position="265"/>
        <end position="290"/>
    </location>
</feature>
<evidence type="ECO:0000256" key="6">
    <source>
        <dbReference type="ARBA" id="ARBA00022989"/>
    </source>
</evidence>
<dbReference type="InterPro" id="IPR020846">
    <property type="entry name" value="MFS_dom"/>
</dbReference>
<dbReference type="GO" id="GO:0005886">
    <property type="term" value="C:plasma membrane"/>
    <property type="evidence" value="ECO:0007669"/>
    <property type="project" value="UniProtKB-SubCell"/>
</dbReference>
<evidence type="ECO:0000256" key="2">
    <source>
        <dbReference type="ARBA" id="ARBA00008537"/>
    </source>
</evidence>
<keyword evidence="6 8" id="KW-1133">Transmembrane helix</keyword>
<dbReference type="PANTHER" id="PTHR42718">
    <property type="entry name" value="MAJOR FACILITATOR SUPERFAMILY MULTIDRUG TRANSPORTER MFSC"/>
    <property type="match status" value="1"/>
</dbReference>
<dbReference type="GO" id="GO:0022857">
    <property type="term" value="F:transmembrane transporter activity"/>
    <property type="evidence" value="ECO:0007669"/>
    <property type="project" value="InterPro"/>
</dbReference>
<evidence type="ECO:0000256" key="5">
    <source>
        <dbReference type="ARBA" id="ARBA00022692"/>
    </source>
</evidence>
<dbReference type="CDD" id="cd17321">
    <property type="entry name" value="MFS_MMR_MDR_like"/>
    <property type="match status" value="1"/>
</dbReference>
<dbReference type="EMBL" id="JACJII010000001">
    <property type="protein sequence ID" value="MBA9007608.1"/>
    <property type="molecule type" value="Genomic_DNA"/>
</dbReference>
<dbReference type="Gene3D" id="1.20.1720.10">
    <property type="entry name" value="Multidrug resistance protein D"/>
    <property type="match status" value="1"/>
</dbReference>
<reference evidence="10 11" key="1">
    <citation type="submission" date="2020-08" db="EMBL/GenBank/DDBJ databases">
        <title>Sequencing the genomes of 1000 actinobacteria strains.</title>
        <authorList>
            <person name="Klenk H.-P."/>
        </authorList>
    </citation>
    <scope>NUCLEOTIDE SEQUENCE [LARGE SCALE GENOMIC DNA]</scope>
    <source>
        <strain evidence="10 11">DSM 45823</strain>
    </source>
</reference>
<evidence type="ECO:0000256" key="1">
    <source>
        <dbReference type="ARBA" id="ARBA00004651"/>
    </source>
</evidence>
<dbReference type="PRINTS" id="PR01036">
    <property type="entry name" value="TCRTETB"/>
</dbReference>
<dbReference type="Gene3D" id="1.20.1250.20">
    <property type="entry name" value="MFS general substrate transporter like domains"/>
    <property type="match status" value="1"/>
</dbReference>
<evidence type="ECO:0000259" key="9">
    <source>
        <dbReference type="PROSITE" id="PS50850"/>
    </source>
</evidence>
<feature type="domain" description="Major facilitator superfamily (MFS) profile" evidence="9">
    <location>
        <begin position="10"/>
        <end position="472"/>
    </location>
</feature>
<feature type="transmembrane region" description="Helical" evidence="8">
    <location>
        <begin position="296"/>
        <end position="317"/>
    </location>
</feature>
<protein>
    <submittedName>
        <fullName evidence="10">EmrB/QacA subfamily drug resistance transporter</fullName>
    </submittedName>
</protein>
<feature type="transmembrane region" description="Helical" evidence="8">
    <location>
        <begin position="101"/>
        <end position="123"/>
    </location>
</feature>